<gene>
    <name evidence="2" type="ORF">E2C01_050165</name>
</gene>
<keyword evidence="3" id="KW-1185">Reference proteome</keyword>
<sequence>MARSEPRPPRTAPHRPGGVVRALSASQICEGRGEVKGEYFLRRLTYSGHEAFLDPWKGSAPHPGSATHRKELRDPNRHISDADSPGGARWVSSGELYYTRPTNTEAGGRGARLAWDTGAFPASGNCRHAENHKAPQNAGADKNIEARPRLSTAWRLTGVFGGRREMGLLPSLSPPPLLLLSPSPDVLLALWLI</sequence>
<reference evidence="2 3" key="1">
    <citation type="submission" date="2019-05" db="EMBL/GenBank/DDBJ databases">
        <title>Another draft genome of Portunus trituberculatus and its Hox gene families provides insights of decapod evolution.</title>
        <authorList>
            <person name="Jeong J.-H."/>
            <person name="Song I."/>
            <person name="Kim S."/>
            <person name="Choi T."/>
            <person name="Kim D."/>
            <person name="Ryu S."/>
            <person name="Kim W."/>
        </authorList>
    </citation>
    <scope>NUCLEOTIDE SEQUENCE [LARGE SCALE GENOMIC DNA]</scope>
    <source>
        <tissue evidence="2">Muscle</tissue>
    </source>
</reference>
<feature type="compositionally biased region" description="Basic and acidic residues" evidence="1">
    <location>
        <begin position="68"/>
        <end position="81"/>
    </location>
</feature>
<organism evidence="2 3">
    <name type="scientific">Portunus trituberculatus</name>
    <name type="common">Swimming crab</name>
    <name type="synonym">Neptunus trituberculatus</name>
    <dbReference type="NCBI Taxonomy" id="210409"/>
    <lineage>
        <taxon>Eukaryota</taxon>
        <taxon>Metazoa</taxon>
        <taxon>Ecdysozoa</taxon>
        <taxon>Arthropoda</taxon>
        <taxon>Crustacea</taxon>
        <taxon>Multicrustacea</taxon>
        <taxon>Malacostraca</taxon>
        <taxon>Eumalacostraca</taxon>
        <taxon>Eucarida</taxon>
        <taxon>Decapoda</taxon>
        <taxon>Pleocyemata</taxon>
        <taxon>Brachyura</taxon>
        <taxon>Eubrachyura</taxon>
        <taxon>Portunoidea</taxon>
        <taxon>Portunidae</taxon>
        <taxon>Portuninae</taxon>
        <taxon>Portunus</taxon>
    </lineage>
</organism>
<feature type="region of interest" description="Disordered" evidence="1">
    <location>
        <begin position="55"/>
        <end position="87"/>
    </location>
</feature>
<dbReference type="Proteomes" id="UP000324222">
    <property type="component" value="Unassembled WGS sequence"/>
</dbReference>
<name>A0A5B7GBC1_PORTR</name>
<dbReference type="EMBL" id="VSRR010013779">
    <property type="protein sequence ID" value="MPC56212.1"/>
    <property type="molecule type" value="Genomic_DNA"/>
</dbReference>
<evidence type="ECO:0000256" key="1">
    <source>
        <dbReference type="SAM" id="MobiDB-lite"/>
    </source>
</evidence>
<comment type="caution">
    <text evidence="2">The sequence shown here is derived from an EMBL/GenBank/DDBJ whole genome shotgun (WGS) entry which is preliminary data.</text>
</comment>
<dbReference type="AlphaFoldDB" id="A0A5B7GBC1"/>
<evidence type="ECO:0000313" key="3">
    <source>
        <dbReference type="Proteomes" id="UP000324222"/>
    </source>
</evidence>
<evidence type="ECO:0000313" key="2">
    <source>
        <dbReference type="EMBL" id="MPC56212.1"/>
    </source>
</evidence>
<proteinExistence type="predicted"/>
<protein>
    <submittedName>
        <fullName evidence="2">Uncharacterized protein</fullName>
    </submittedName>
</protein>
<accession>A0A5B7GBC1</accession>